<dbReference type="HOGENOM" id="CLU_923286_0_0_3"/>
<dbReference type="EMBL" id="CP003642">
    <property type="protein sequence ID" value="AFZ26055.1"/>
    <property type="molecule type" value="Genomic_DNA"/>
</dbReference>
<dbReference type="RefSeq" id="WP_015209298.1">
    <property type="nucleotide sequence ID" value="NC_019757.1"/>
</dbReference>
<reference evidence="1 2" key="1">
    <citation type="submission" date="2012-06" db="EMBL/GenBank/DDBJ databases">
        <title>Finished chromosome of genome of Cylindrospermum stagnale PCC 7417.</title>
        <authorList>
            <consortium name="US DOE Joint Genome Institute"/>
            <person name="Gugger M."/>
            <person name="Coursin T."/>
            <person name="Rippka R."/>
            <person name="Tandeau De Marsac N."/>
            <person name="Huntemann M."/>
            <person name="Wei C.-L."/>
            <person name="Han J."/>
            <person name="Detter J.C."/>
            <person name="Han C."/>
            <person name="Tapia R."/>
            <person name="Chen A."/>
            <person name="Kyrpides N."/>
            <person name="Mavromatis K."/>
            <person name="Markowitz V."/>
            <person name="Szeto E."/>
            <person name="Ivanova N."/>
            <person name="Pagani I."/>
            <person name="Pati A."/>
            <person name="Goodwin L."/>
            <person name="Nordberg H.P."/>
            <person name="Cantor M.N."/>
            <person name="Hua S.X."/>
            <person name="Woyke T."/>
            <person name="Kerfeld C.A."/>
        </authorList>
    </citation>
    <scope>NUCLEOTIDE SEQUENCE [LARGE SCALE GENOMIC DNA]</scope>
    <source>
        <strain evidence="1 2">PCC 7417</strain>
    </source>
</reference>
<dbReference type="eggNOG" id="ENOG5030P9Q">
    <property type="taxonomic scope" value="Bacteria"/>
</dbReference>
<dbReference type="AlphaFoldDB" id="K9X0D1"/>
<dbReference type="PATRIC" id="fig|56107.3.peg.4329"/>
<name>K9X0D1_9NOST</name>
<organism evidence="1 2">
    <name type="scientific">Cylindrospermum stagnale PCC 7417</name>
    <dbReference type="NCBI Taxonomy" id="56107"/>
    <lineage>
        <taxon>Bacteria</taxon>
        <taxon>Bacillati</taxon>
        <taxon>Cyanobacteriota</taxon>
        <taxon>Cyanophyceae</taxon>
        <taxon>Nostocales</taxon>
        <taxon>Nostocaceae</taxon>
        <taxon>Cylindrospermum</taxon>
    </lineage>
</organism>
<dbReference type="STRING" id="56107.Cylst_3943"/>
<dbReference type="KEGG" id="csg:Cylst_3943"/>
<keyword evidence="2" id="KW-1185">Reference proteome</keyword>
<sequence>MKQDKKKSVKVKQKNDPAKILQAKKDKLDWQNFNFLENLLVFCAIPERSVPKESGVHFRITLDSQNQSLCILFEIDRRDDPLIRNQDLKRPDYMSLYIDSNTCICTIIEMKGTNHNSLDNGIEQILTLKEILKDEIDKHLPTKFKVKFQGILLSPYNSQIPGEQIKKEASKGFIILSILYNNKAELYPYVSKSNKLTDKYDHHKIDESTALFIEEILTTRALPKRIQDGFYISNFLKSNDREGIYIDYLLPNDVDCITLLSNKRLTQIHIRGDKKEIHIRGDKKETYKEIIQRELELLNLINRLVIKFS</sequence>
<evidence type="ECO:0000313" key="2">
    <source>
        <dbReference type="Proteomes" id="UP000010475"/>
    </source>
</evidence>
<proteinExistence type="predicted"/>
<gene>
    <name evidence="1" type="ORF">Cylst_3943</name>
</gene>
<evidence type="ECO:0000313" key="1">
    <source>
        <dbReference type="EMBL" id="AFZ26055.1"/>
    </source>
</evidence>
<protein>
    <submittedName>
        <fullName evidence="1">Uncharacterized protein</fullName>
    </submittedName>
</protein>
<accession>K9X0D1</accession>
<dbReference type="Proteomes" id="UP000010475">
    <property type="component" value="Chromosome"/>
</dbReference>
<dbReference type="OrthoDB" id="495124at2"/>